<keyword evidence="4" id="KW-1185">Reference proteome</keyword>
<dbReference type="RefSeq" id="WP_073394046.1">
    <property type="nucleotide sequence ID" value="NZ_FRBX01000001.1"/>
</dbReference>
<dbReference type="Proteomes" id="UP000184216">
    <property type="component" value="Unassembled WGS sequence"/>
</dbReference>
<dbReference type="EMBL" id="MUHB01000012">
    <property type="protein sequence ID" value="OXB03692.1"/>
    <property type="molecule type" value="Genomic_DNA"/>
</dbReference>
<feature type="compositionally biased region" description="Low complexity" evidence="1">
    <location>
        <begin position="38"/>
        <end position="74"/>
    </location>
</feature>
<evidence type="ECO:0008006" key="6">
    <source>
        <dbReference type="Google" id="ProtNLM"/>
    </source>
</evidence>
<evidence type="ECO:0000313" key="5">
    <source>
        <dbReference type="Proteomes" id="UP000198431"/>
    </source>
</evidence>
<dbReference type="PROSITE" id="PS51257">
    <property type="entry name" value="PROKAR_LIPOPROTEIN"/>
    <property type="match status" value="1"/>
</dbReference>
<organism evidence="2 5">
    <name type="scientific">Flavobacterium pectinovorum</name>
    <dbReference type="NCBI Taxonomy" id="29533"/>
    <lineage>
        <taxon>Bacteria</taxon>
        <taxon>Pseudomonadati</taxon>
        <taxon>Bacteroidota</taxon>
        <taxon>Flavobacteriia</taxon>
        <taxon>Flavobacteriales</taxon>
        <taxon>Flavobacteriaceae</taxon>
        <taxon>Flavobacterium</taxon>
    </lineage>
</organism>
<feature type="region of interest" description="Disordered" evidence="1">
    <location>
        <begin position="24"/>
        <end position="126"/>
    </location>
</feature>
<dbReference type="Proteomes" id="UP000198431">
    <property type="component" value="Unassembled WGS sequence"/>
</dbReference>
<proteinExistence type="predicted"/>
<evidence type="ECO:0000313" key="2">
    <source>
        <dbReference type="EMBL" id="OXB03692.1"/>
    </source>
</evidence>
<gene>
    <name evidence="2" type="ORF">B0A72_14395</name>
    <name evidence="3" type="ORF">SAMN05444387_1107</name>
</gene>
<dbReference type="EMBL" id="FRBX01000001">
    <property type="protein sequence ID" value="SHL63172.1"/>
    <property type="molecule type" value="Genomic_DNA"/>
</dbReference>
<comment type="caution">
    <text evidence="2">The sequence shown here is derived from an EMBL/GenBank/DDBJ whole genome shotgun (WGS) entry which is preliminary data.</text>
</comment>
<evidence type="ECO:0000313" key="3">
    <source>
        <dbReference type="EMBL" id="SHL63172.1"/>
    </source>
</evidence>
<reference evidence="3 4" key="2">
    <citation type="submission" date="2016-11" db="EMBL/GenBank/DDBJ databases">
        <authorList>
            <person name="Varghese N."/>
            <person name="Submissions S."/>
        </authorList>
    </citation>
    <scope>NUCLEOTIDE SEQUENCE [LARGE SCALE GENOMIC DNA]</scope>
    <source>
        <strain evidence="3 4">DSM 6368</strain>
    </source>
</reference>
<evidence type="ECO:0000256" key="1">
    <source>
        <dbReference type="SAM" id="MobiDB-lite"/>
    </source>
</evidence>
<name>A0AB36NZW5_9FLAO</name>
<sequence length="126" mass="12935">MKTLSKLKIVLTVLIIGLLLSCKDNKDGYSDEIDTRQTPDTTATDTIENKGSNTTGTNTTGATGTESEGVTGAGSISDPGTATKRESTQGTGSGPGESAKDGSTYTISSQTKDTLSTKQPVKGTKK</sequence>
<feature type="compositionally biased region" description="Polar residues" evidence="1">
    <location>
        <begin position="101"/>
        <end position="119"/>
    </location>
</feature>
<protein>
    <recommendedName>
        <fullName evidence="6">Lipoprotein</fullName>
    </recommendedName>
</protein>
<evidence type="ECO:0000313" key="4">
    <source>
        <dbReference type="Proteomes" id="UP000184216"/>
    </source>
</evidence>
<dbReference type="AlphaFoldDB" id="A0AB36NZW5"/>
<feature type="compositionally biased region" description="Basic and acidic residues" evidence="1">
    <location>
        <begin position="24"/>
        <end position="37"/>
    </location>
</feature>
<reference evidence="2 5" key="1">
    <citation type="submission" date="2016-11" db="EMBL/GenBank/DDBJ databases">
        <title>Whole genomes of Flavobacteriaceae.</title>
        <authorList>
            <person name="Stine C."/>
            <person name="Li C."/>
            <person name="Tadesse D."/>
        </authorList>
    </citation>
    <scope>NUCLEOTIDE SEQUENCE [LARGE SCALE GENOMIC DNA]</scope>
    <source>
        <strain evidence="2 5">ATCC 19366</strain>
    </source>
</reference>
<accession>A0AB36NZW5</accession>